<dbReference type="Proteomes" id="UP001431209">
    <property type="component" value="Unassembled WGS sequence"/>
</dbReference>
<keyword evidence="2" id="KW-1185">Reference proteome</keyword>
<protein>
    <submittedName>
        <fullName evidence="1">Uncharacterized protein</fullName>
    </submittedName>
</protein>
<organism evidence="1 2">
    <name type="scientific">Acrasis kona</name>
    <dbReference type="NCBI Taxonomy" id="1008807"/>
    <lineage>
        <taxon>Eukaryota</taxon>
        <taxon>Discoba</taxon>
        <taxon>Heterolobosea</taxon>
        <taxon>Tetramitia</taxon>
        <taxon>Eutetramitia</taxon>
        <taxon>Acrasidae</taxon>
        <taxon>Acrasis</taxon>
    </lineage>
</organism>
<evidence type="ECO:0000313" key="2">
    <source>
        <dbReference type="Proteomes" id="UP001431209"/>
    </source>
</evidence>
<evidence type="ECO:0000313" key="1">
    <source>
        <dbReference type="EMBL" id="KAL0488666.1"/>
    </source>
</evidence>
<sequence length="215" mass="24631">MDTIKSWASKTIKYLTNQTQNHIDMEQKEVDDVLQVVEMLTQTGRYEQSRVLCPIPLDIVINILEFANYTASITGENAQSFREVNANHNYLSIKAPTGTSPITGEPFKITKIAFEVSSHDQGWSDVREHHGTYNGSYTYGEISLLRNNEEVGNRTRCYTNLTATSSWQLHKKDFFMDSDFIKSIQPGDEIAVFLRSEYPGWCNFTNFASIKLFYI</sequence>
<dbReference type="EMBL" id="JAOPGA020001460">
    <property type="protein sequence ID" value="KAL0488666.1"/>
    <property type="molecule type" value="Genomic_DNA"/>
</dbReference>
<reference evidence="1 2" key="1">
    <citation type="submission" date="2024-03" db="EMBL/GenBank/DDBJ databases">
        <title>The Acrasis kona genome and developmental transcriptomes reveal deep origins of eukaryotic multicellular pathways.</title>
        <authorList>
            <person name="Sheikh S."/>
            <person name="Fu C.-J."/>
            <person name="Brown M.W."/>
            <person name="Baldauf S.L."/>
        </authorList>
    </citation>
    <scope>NUCLEOTIDE SEQUENCE [LARGE SCALE GENOMIC DNA]</scope>
    <source>
        <strain evidence="1 2">ATCC MYA-3509</strain>
    </source>
</reference>
<name>A0AAW2ZFW8_9EUKA</name>
<accession>A0AAW2ZFW8</accession>
<comment type="caution">
    <text evidence="1">The sequence shown here is derived from an EMBL/GenBank/DDBJ whole genome shotgun (WGS) entry which is preliminary data.</text>
</comment>
<gene>
    <name evidence="1" type="ORF">AKO1_008827</name>
</gene>
<proteinExistence type="predicted"/>
<dbReference type="AlphaFoldDB" id="A0AAW2ZFW8"/>